<feature type="transmembrane region" description="Helical" evidence="1">
    <location>
        <begin position="28"/>
        <end position="48"/>
    </location>
</feature>
<name>A0A2A4B6S2_9SPHN</name>
<dbReference type="InterPro" id="IPR005325">
    <property type="entry name" value="DUF308_memb"/>
</dbReference>
<dbReference type="GO" id="GO:0005886">
    <property type="term" value="C:plasma membrane"/>
    <property type="evidence" value="ECO:0007669"/>
    <property type="project" value="TreeGrafter"/>
</dbReference>
<comment type="caution">
    <text evidence="2">The sequence shown here is derived from an EMBL/GenBank/DDBJ whole genome shotgun (WGS) entry which is preliminary data.</text>
</comment>
<protein>
    <recommendedName>
        <fullName evidence="4">HdeD family acid-resistance protein</fullName>
    </recommendedName>
</protein>
<proteinExistence type="predicted"/>
<dbReference type="PANTHER" id="PTHR34989:SF1">
    <property type="entry name" value="PROTEIN HDED"/>
    <property type="match status" value="1"/>
</dbReference>
<keyword evidence="1" id="KW-0472">Membrane</keyword>
<feature type="transmembrane region" description="Helical" evidence="1">
    <location>
        <begin position="86"/>
        <end position="108"/>
    </location>
</feature>
<dbReference type="PANTHER" id="PTHR34989">
    <property type="entry name" value="PROTEIN HDED"/>
    <property type="match status" value="1"/>
</dbReference>
<feature type="transmembrane region" description="Helical" evidence="1">
    <location>
        <begin position="176"/>
        <end position="199"/>
    </location>
</feature>
<keyword evidence="1" id="KW-0812">Transmembrane</keyword>
<dbReference type="RefSeq" id="WP_096341733.1">
    <property type="nucleotide sequence ID" value="NZ_NWMW01000001.1"/>
</dbReference>
<accession>A0A2A4B6S2</accession>
<evidence type="ECO:0000313" key="2">
    <source>
        <dbReference type="EMBL" id="PCD03334.1"/>
    </source>
</evidence>
<keyword evidence="1" id="KW-1133">Transmembrane helix</keyword>
<dbReference type="OrthoDB" id="193343at2"/>
<gene>
    <name evidence="2" type="ORF">COC42_02745</name>
</gene>
<feature type="transmembrane region" description="Helical" evidence="1">
    <location>
        <begin position="114"/>
        <end position="136"/>
    </location>
</feature>
<dbReference type="EMBL" id="NWMW01000001">
    <property type="protein sequence ID" value="PCD03334.1"/>
    <property type="molecule type" value="Genomic_DNA"/>
</dbReference>
<evidence type="ECO:0000313" key="3">
    <source>
        <dbReference type="Proteomes" id="UP000218366"/>
    </source>
</evidence>
<organism evidence="2 3">
    <name type="scientific">Sphingomonas spermidinifaciens</name>
    <dbReference type="NCBI Taxonomy" id="1141889"/>
    <lineage>
        <taxon>Bacteria</taxon>
        <taxon>Pseudomonadati</taxon>
        <taxon>Pseudomonadota</taxon>
        <taxon>Alphaproteobacteria</taxon>
        <taxon>Sphingomonadales</taxon>
        <taxon>Sphingomonadaceae</taxon>
        <taxon>Sphingomonas</taxon>
    </lineage>
</organism>
<feature type="transmembrane region" description="Helical" evidence="1">
    <location>
        <begin position="148"/>
        <end position="170"/>
    </location>
</feature>
<evidence type="ECO:0008006" key="4">
    <source>
        <dbReference type="Google" id="ProtNLM"/>
    </source>
</evidence>
<dbReference type="Pfam" id="PF03729">
    <property type="entry name" value="DUF308"/>
    <property type="match status" value="2"/>
</dbReference>
<dbReference type="InterPro" id="IPR052712">
    <property type="entry name" value="Acid_resist_chaperone_HdeD"/>
</dbReference>
<dbReference type="AlphaFoldDB" id="A0A2A4B6S2"/>
<feature type="transmembrane region" description="Helical" evidence="1">
    <location>
        <begin position="54"/>
        <end position="74"/>
    </location>
</feature>
<dbReference type="Proteomes" id="UP000218366">
    <property type="component" value="Unassembled WGS sequence"/>
</dbReference>
<sequence>MSTIAHNATHAGAGGEARAGASLLSRNWGWFVVRGFLALLLGAVAVLFPVSALFAFTMVFAAYAGADGLFSTIAGVRGATRNEERWWALVLRGIVGLAVAVLFVLMPFAATVSYALVTLGILSAWAILAGVLEIAAAVRLRKQIEGEWLLGLSGALSIVLGLAVPVALAVTPFATILSVAWVIASYAIIAGVVLIGLGLRLRRQEEKKPEEGAHTL</sequence>
<keyword evidence="3" id="KW-1185">Reference proteome</keyword>
<reference evidence="2 3" key="1">
    <citation type="submission" date="2017-09" db="EMBL/GenBank/DDBJ databases">
        <title>Sphingomonas spermidinifaciens 9NM-10, whole genome shotgun sequence.</title>
        <authorList>
            <person name="Feng G."/>
            <person name="Zhu H."/>
        </authorList>
    </citation>
    <scope>NUCLEOTIDE SEQUENCE [LARGE SCALE GENOMIC DNA]</scope>
    <source>
        <strain evidence="2 3">9NM-10</strain>
    </source>
</reference>
<evidence type="ECO:0000256" key="1">
    <source>
        <dbReference type="SAM" id="Phobius"/>
    </source>
</evidence>